<dbReference type="AlphaFoldDB" id="A0A510E0F6"/>
<evidence type="ECO:0000313" key="2">
    <source>
        <dbReference type="Proteomes" id="UP000325030"/>
    </source>
</evidence>
<dbReference type="InterPro" id="IPR036390">
    <property type="entry name" value="WH_DNA-bd_sf"/>
</dbReference>
<proteinExistence type="predicted"/>
<dbReference type="Proteomes" id="UP000325030">
    <property type="component" value="Chromosome"/>
</dbReference>
<dbReference type="EMBL" id="AP018930">
    <property type="protein sequence ID" value="BBG25966.1"/>
    <property type="molecule type" value="Genomic_DNA"/>
</dbReference>
<dbReference type="SUPFAM" id="SSF46785">
    <property type="entry name" value="Winged helix' DNA-binding domain"/>
    <property type="match status" value="1"/>
</dbReference>
<dbReference type="Gene3D" id="1.10.10.10">
    <property type="entry name" value="Winged helix-like DNA-binding domain superfamily/Winged helix DNA-binding domain"/>
    <property type="match status" value="1"/>
</dbReference>
<accession>A0A510E0F6</accession>
<name>A0A510E0F6_9CREN</name>
<evidence type="ECO:0000313" key="1">
    <source>
        <dbReference type="EMBL" id="BBG25966.1"/>
    </source>
</evidence>
<dbReference type="Pfam" id="PF13412">
    <property type="entry name" value="HTH_24"/>
    <property type="match status" value="1"/>
</dbReference>
<organism evidence="1 2">
    <name type="scientific">Sulfuracidifex tepidarius</name>
    <dbReference type="NCBI Taxonomy" id="1294262"/>
    <lineage>
        <taxon>Archaea</taxon>
        <taxon>Thermoproteota</taxon>
        <taxon>Thermoprotei</taxon>
        <taxon>Sulfolobales</taxon>
        <taxon>Sulfolobaceae</taxon>
        <taxon>Sulfuracidifex</taxon>
    </lineage>
</organism>
<protein>
    <submittedName>
        <fullName evidence="1">Uncharacterized protein</fullName>
    </submittedName>
</protein>
<reference evidence="2" key="1">
    <citation type="submission" date="2018-09" db="EMBL/GenBank/DDBJ databases">
        <title>Complete Genome Sequencing of Sulfolobus sp. JCM 16834.</title>
        <authorList>
            <person name="Kato S."/>
            <person name="Itoh T."/>
            <person name="Ohkuma M."/>
        </authorList>
    </citation>
    <scope>NUCLEOTIDE SEQUENCE [LARGE SCALE GENOMIC DNA]</scope>
    <source>
        <strain evidence="2">IC-007</strain>
    </source>
</reference>
<sequence length="115" mass="13181">MVNYDLDPKSTELEVLEYLDGKGRDRAANISKATGLNNKTVWQALQRLTESGMVTKDEFDVYSITDSGKKAVEQVKSDKKMRMRYLAAKIARHVEEIDEDEIDTLEKLEREIKKG</sequence>
<dbReference type="InterPro" id="IPR036388">
    <property type="entry name" value="WH-like_DNA-bd_sf"/>
</dbReference>
<gene>
    <name evidence="1" type="ORF">IC007_0471</name>
</gene>